<reference evidence="2 3" key="1">
    <citation type="journal article" date="2018" name="Nat. Ecol. Evol.">
        <title>Pezizomycetes genomes reveal the molecular basis of ectomycorrhizal truffle lifestyle.</title>
        <authorList>
            <person name="Murat C."/>
            <person name="Payen T."/>
            <person name="Noel B."/>
            <person name="Kuo A."/>
            <person name="Morin E."/>
            <person name="Chen J."/>
            <person name="Kohler A."/>
            <person name="Krizsan K."/>
            <person name="Balestrini R."/>
            <person name="Da Silva C."/>
            <person name="Montanini B."/>
            <person name="Hainaut M."/>
            <person name="Levati E."/>
            <person name="Barry K.W."/>
            <person name="Belfiori B."/>
            <person name="Cichocki N."/>
            <person name="Clum A."/>
            <person name="Dockter R.B."/>
            <person name="Fauchery L."/>
            <person name="Guy J."/>
            <person name="Iotti M."/>
            <person name="Le Tacon F."/>
            <person name="Lindquist E.A."/>
            <person name="Lipzen A."/>
            <person name="Malagnac F."/>
            <person name="Mello A."/>
            <person name="Molinier V."/>
            <person name="Miyauchi S."/>
            <person name="Poulain J."/>
            <person name="Riccioni C."/>
            <person name="Rubini A."/>
            <person name="Sitrit Y."/>
            <person name="Splivallo R."/>
            <person name="Traeger S."/>
            <person name="Wang M."/>
            <person name="Zifcakova L."/>
            <person name="Wipf D."/>
            <person name="Zambonelli A."/>
            <person name="Paolocci F."/>
            <person name="Nowrousian M."/>
            <person name="Ottonello S."/>
            <person name="Baldrian P."/>
            <person name="Spatafora J.W."/>
            <person name="Henrissat B."/>
            <person name="Nagy L.G."/>
            <person name="Aury J.M."/>
            <person name="Wincker P."/>
            <person name="Grigoriev I.V."/>
            <person name="Bonfante P."/>
            <person name="Martin F.M."/>
        </authorList>
    </citation>
    <scope>NUCLEOTIDE SEQUENCE [LARGE SCALE GENOMIC DNA]</scope>
    <source>
        <strain evidence="2 3">120613-1</strain>
    </source>
</reference>
<feature type="chain" id="PRO_5017972523" description="Secreted protein" evidence="1">
    <location>
        <begin position="17"/>
        <end position="213"/>
    </location>
</feature>
<dbReference type="Pfam" id="PF14273">
    <property type="entry name" value="DUF4360"/>
    <property type="match status" value="1"/>
</dbReference>
<feature type="signal peptide" evidence="1">
    <location>
        <begin position="1"/>
        <end position="16"/>
    </location>
</feature>
<keyword evidence="1" id="KW-0732">Signal</keyword>
<dbReference type="InterPro" id="IPR025649">
    <property type="entry name" value="DUF4360"/>
</dbReference>
<dbReference type="OrthoDB" id="152248at2759"/>
<gene>
    <name evidence="2" type="ORF">L873DRAFT_1834569</name>
</gene>
<sequence>MKFLAVSSLLLSAVLATPLPQSTVVPDPSQVQISDISYAGTGCPPGTVGLSFTTNKKTLALVFDKYRGLRYVASIGPAIPITESRKYCQININLDYPGDFQYSVFSSDYSGYVNLDAGVTCLQKSIYYFSGSTAQASTQANFTGPLSQDYWIHNEVPLSSAVWSPCGSVKALNINSQLRLYSTPNNNGSGFTTTESIGENDTFNVGVRWQACK</sequence>
<protein>
    <recommendedName>
        <fullName evidence="4">Secreted protein</fullName>
    </recommendedName>
</protein>
<dbReference type="AlphaFoldDB" id="A0A3N4JT42"/>
<evidence type="ECO:0000313" key="3">
    <source>
        <dbReference type="Proteomes" id="UP000276215"/>
    </source>
</evidence>
<accession>A0A3N4JT42</accession>
<dbReference type="EMBL" id="ML120372">
    <property type="protein sequence ID" value="RPB01514.1"/>
    <property type="molecule type" value="Genomic_DNA"/>
</dbReference>
<dbReference type="PANTHER" id="PTHR38847">
    <property type="match status" value="1"/>
</dbReference>
<dbReference type="PANTHER" id="PTHR38847:SF1">
    <property type="entry name" value="PSEUDOURIDINE SYNTHASE RSUA_RLUA-LIKE DOMAIN-CONTAINING PROTEIN"/>
    <property type="match status" value="1"/>
</dbReference>
<dbReference type="Proteomes" id="UP000276215">
    <property type="component" value="Unassembled WGS sequence"/>
</dbReference>
<name>A0A3N4JT42_9PEZI</name>
<organism evidence="2 3">
    <name type="scientific">Choiromyces venosus 120613-1</name>
    <dbReference type="NCBI Taxonomy" id="1336337"/>
    <lineage>
        <taxon>Eukaryota</taxon>
        <taxon>Fungi</taxon>
        <taxon>Dikarya</taxon>
        <taxon>Ascomycota</taxon>
        <taxon>Pezizomycotina</taxon>
        <taxon>Pezizomycetes</taxon>
        <taxon>Pezizales</taxon>
        <taxon>Tuberaceae</taxon>
        <taxon>Choiromyces</taxon>
    </lineage>
</organism>
<keyword evidence="3" id="KW-1185">Reference proteome</keyword>
<proteinExistence type="predicted"/>
<evidence type="ECO:0000313" key="2">
    <source>
        <dbReference type="EMBL" id="RPB01514.1"/>
    </source>
</evidence>
<evidence type="ECO:0000256" key="1">
    <source>
        <dbReference type="SAM" id="SignalP"/>
    </source>
</evidence>
<dbReference type="STRING" id="1336337.A0A3N4JT42"/>
<evidence type="ECO:0008006" key="4">
    <source>
        <dbReference type="Google" id="ProtNLM"/>
    </source>
</evidence>